<dbReference type="Gene3D" id="2.130.10.10">
    <property type="entry name" value="YVTN repeat-like/Quinoprotein amine dehydrogenase"/>
    <property type="match status" value="2"/>
</dbReference>
<organism evidence="4 5">
    <name type="scientific">Schizopora paradoxa</name>
    <dbReference type="NCBI Taxonomy" id="27342"/>
    <lineage>
        <taxon>Eukaryota</taxon>
        <taxon>Fungi</taxon>
        <taxon>Dikarya</taxon>
        <taxon>Basidiomycota</taxon>
        <taxon>Agaricomycotina</taxon>
        <taxon>Agaricomycetes</taxon>
        <taxon>Hymenochaetales</taxon>
        <taxon>Schizoporaceae</taxon>
        <taxon>Schizopora</taxon>
    </lineage>
</organism>
<dbReference type="InParanoid" id="A0A0H2RED0"/>
<dbReference type="AlphaFoldDB" id="A0A0H2RED0"/>
<name>A0A0H2RED0_9AGAM</name>
<dbReference type="InterPro" id="IPR039328">
    <property type="entry name" value="WDR89"/>
</dbReference>
<dbReference type="PANTHER" id="PTHR22889:SF0">
    <property type="entry name" value="WD REPEAT-CONTAINING PROTEIN 89"/>
    <property type="match status" value="1"/>
</dbReference>
<dbReference type="InterPro" id="IPR001680">
    <property type="entry name" value="WD40_rpt"/>
</dbReference>
<evidence type="ECO:0000313" key="5">
    <source>
        <dbReference type="Proteomes" id="UP000053477"/>
    </source>
</evidence>
<dbReference type="Proteomes" id="UP000053477">
    <property type="component" value="Unassembled WGS sequence"/>
</dbReference>
<feature type="repeat" description="WD" evidence="3">
    <location>
        <begin position="314"/>
        <end position="346"/>
    </location>
</feature>
<reference evidence="4 5" key="1">
    <citation type="submission" date="2015-04" db="EMBL/GenBank/DDBJ databases">
        <title>Complete genome sequence of Schizopora paradoxa KUC8140, a cosmopolitan wood degrader in East Asia.</title>
        <authorList>
            <consortium name="DOE Joint Genome Institute"/>
            <person name="Min B."/>
            <person name="Park H."/>
            <person name="Jang Y."/>
            <person name="Kim J.-J."/>
            <person name="Kim K.H."/>
            <person name="Pangilinan J."/>
            <person name="Lipzen A."/>
            <person name="Riley R."/>
            <person name="Grigoriev I.V."/>
            <person name="Spatafora J.W."/>
            <person name="Choi I.-G."/>
        </authorList>
    </citation>
    <scope>NUCLEOTIDE SEQUENCE [LARGE SCALE GENOMIC DNA]</scope>
    <source>
        <strain evidence="4 5">KUC8140</strain>
    </source>
</reference>
<keyword evidence="2" id="KW-0677">Repeat</keyword>
<dbReference type="FunCoup" id="A0A0H2RED0">
    <property type="interactions" value="290"/>
</dbReference>
<dbReference type="PROSITE" id="PS50294">
    <property type="entry name" value="WD_REPEATS_REGION"/>
    <property type="match status" value="1"/>
</dbReference>
<sequence>MAAPLVLSSNFTNSERAMSTTVINNSYILNIVPLQSHYAIATSAGATDAIHLLDKTSGKTITKTFDVGDVKISEIRTVGNLANNRDVLLSCGNNGSVKAWDERTGAVSIEMPVGKKKIPLLSCDASSDGLMVAAGTVLQGQDASIVYWDPRNPVAPLRKHNETHSDDVTSVRFSRMGSEEILLSASTDGLLCTSNPTEDDEDEAGLNVGNWGCSIAKAGWIAGEGSVRAWARSDMETVSLWSGELDSVRDLSRDYLAHPHAPYTWVSDYMIDCHSTSRNPFVFFAGSSEGDIALIAPSHPLSADSHWTIERAFSKGHTEVVRCALWDESNGILLTGAEDSKVNIWSCSVSLDPNAMDVDSSAQKRIPTEDIESVREASYLL</sequence>
<dbReference type="PROSITE" id="PS50082">
    <property type="entry name" value="WD_REPEATS_2"/>
    <property type="match status" value="1"/>
</dbReference>
<keyword evidence="5" id="KW-1185">Reference proteome</keyword>
<dbReference type="OrthoDB" id="25131at2759"/>
<dbReference type="InterPro" id="IPR015943">
    <property type="entry name" value="WD40/YVTN_repeat-like_dom_sf"/>
</dbReference>
<dbReference type="Pfam" id="PF00400">
    <property type="entry name" value="WD40"/>
    <property type="match status" value="2"/>
</dbReference>
<dbReference type="STRING" id="27342.A0A0H2RED0"/>
<gene>
    <name evidence="4" type="ORF">SCHPADRAFT_832934</name>
</gene>
<dbReference type="SUPFAM" id="SSF50978">
    <property type="entry name" value="WD40 repeat-like"/>
    <property type="match status" value="1"/>
</dbReference>
<dbReference type="SMART" id="SM00320">
    <property type="entry name" value="WD40"/>
    <property type="match status" value="3"/>
</dbReference>
<proteinExistence type="predicted"/>
<keyword evidence="1 3" id="KW-0853">WD repeat</keyword>
<protein>
    <submittedName>
        <fullName evidence="4">WD40 repeat-like protein</fullName>
    </submittedName>
</protein>
<evidence type="ECO:0000256" key="1">
    <source>
        <dbReference type="ARBA" id="ARBA00022574"/>
    </source>
</evidence>
<evidence type="ECO:0000256" key="2">
    <source>
        <dbReference type="ARBA" id="ARBA00022737"/>
    </source>
</evidence>
<evidence type="ECO:0000313" key="4">
    <source>
        <dbReference type="EMBL" id="KLO10159.1"/>
    </source>
</evidence>
<accession>A0A0H2RED0</accession>
<dbReference type="PANTHER" id="PTHR22889">
    <property type="entry name" value="WD REPEAT-CONTAINING PROTEIN 89"/>
    <property type="match status" value="1"/>
</dbReference>
<dbReference type="InterPro" id="IPR036322">
    <property type="entry name" value="WD40_repeat_dom_sf"/>
</dbReference>
<dbReference type="EMBL" id="KQ086034">
    <property type="protein sequence ID" value="KLO10159.1"/>
    <property type="molecule type" value="Genomic_DNA"/>
</dbReference>
<evidence type="ECO:0000256" key="3">
    <source>
        <dbReference type="PROSITE-ProRule" id="PRU00221"/>
    </source>
</evidence>